<dbReference type="GO" id="GO:0008237">
    <property type="term" value="F:metallopeptidase activity"/>
    <property type="evidence" value="ECO:0007669"/>
    <property type="project" value="InterPro"/>
</dbReference>
<dbReference type="Gene3D" id="3.40.390.10">
    <property type="entry name" value="Collagenase (Catalytic Domain)"/>
    <property type="match status" value="1"/>
</dbReference>
<sequence length="464" mass="51581">MKFSSILLCSISTSIFNLVLADPSDTSSSSNKIVVQSEKLVGWEGCSAAQQKVVYEAWYSMLDIAYQATGRIYWIEQPSNEYLGGPISYNNHPDIKAVLNNAYTFKLAYSWNWRAWKINIRCDDYTGTCKKRPTAGAWTLNPGAKMAPGEGPSPTMDTINFCNNTFFDNTNTCAESWKLYGNDDEKKNDLRYYQCRGWVVIHELFHLDSLSKAGDQGHISDLKMAWWPEGLGKMVYADVYGPLKTKVMAAWDDTKVGKYVVTNADNLAQYSLSLWVKSKGKYPPLPEVGKNRIEKNFEPSFIDDNTKPESAPSETPPEAPLELKKPEPFTMPTDPYLDCYAGAGMDKATQPFVDQPFAQDAIGKFCASATATLSADDSIYEAQFAVNDNTTLWIGAGWQIGDASCQTPRAITARECAEQLGMVLNNCDTDSRKQKYGGSRVNNCIAWMMGIDGKMLRVGALAEE</sequence>
<evidence type="ECO:0000313" key="4">
    <source>
        <dbReference type="Proteomes" id="UP000016922"/>
    </source>
</evidence>
<evidence type="ECO:0000256" key="1">
    <source>
        <dbReference type="SAM" id="MobiDB-lite"/>
    </source>
</evidence>
<name>S3DFF6_GLAL2</name>
<dbReference type="GeneID" id="19460338"/>
<dbReference type="KEGG" id="glz:GLAREA_01280"/>
<dbReference type="OrthoDB" id="3779999at2759"/>
<evidence type="ECO:0008006" key="5">
    <source>
        <dbReference type="Google" id="ProtNLM"/>
    </source>
</evidence>
<dbReference type="HOGENOM" id="CLU_589311_0_0_1"/>
<keyword evidence="4" id="KW-1185">Reference proteome</keyword>
<dbReference type="Proteomes" id="UP000016922">
    <property type="component" value="Unassembled WGS sequence"/>
</dbReference>
<feature type="signal peptide" evidence="2">
    <location>
        <begin position="1"/>
        <end position="21"/>
    </location>
</feature>
<dbReference type="OMA" id="GSRVNNC"/>
<evidence type="ECO:0000256" key="2">
    <source>
        <dbReference type="SAM" id="SignalP"/>
    </source>
</evidence>
<keyword evidence="2" id="KW-0732">Signal</keyword>
<gene>
    <name evidence="3" type="ORF">GLAREA_01280</name>
</gene>
<accession>S3DFF6</accession>
<reference evidence="3 4" key="1">
    <citation type="journal article" date="2013" name="BMC Genomics">
        <title>Genomics-driven discovery of the pneumocandin biosynthetic gene cluster in the fungus Glarea lozoyensis.</title>
        <authorList>
            <person name="Chen L."/>
            <person name="Yue Q."/>
            <person name="Zhang X."/>
            <person name="Xiang M."/>
            <person name="Wang C."/>
            <person name="Li S."/>
            <person name="Che Y."/>
            <person name="Ortiz-Lopez F.J."/>
            <person name="Bills G.F."/>
            <person name="Liu X."/>
            <person name="An Z."/>
        </authorList>
    </citation>
    <scope>NUCLEOTIDE SEQUENCE [LARGE SCALE GENOMIC DNA]</scope>
    <source>
        <strain evidence="4">ATCC 20868 / MF5171</strain>
    </source>
</reference>
<dbReference type="RefSeq" id="XP_008086687.1">
    <property type="nucleotide sequence ID" value="XM_008088496.1"/>
</dbReference>
<dbReference type="InterPro" id="IPR024079">
    <property type="entry name" value="MetalloPept_cat_dom_sf"/>
</dbReference>
<dbReference type="EMBL" id="KE145371">
    <property type="protein sequence ID" value="EPE25368.1"/>
    <property type="molecule type" value="Genomic_DNA"/>
</dbReference>
<protein>
    <recommendedName>
        <fullName evidence="5">Metalloproteases (Zincins), catalytic</fullName>
    </recommendedName>
</protein>
<evidence type="ECO:0000313" key="3">
    <source>
        <dbReference type="EMBL" id="EPE25368.1"/>
    </source>
</evidence>
<proteinExistence type="predicted"/>
<dbReference type="AlphaFoldDB" id="S3DFF6"/>
<organism evidence="3 4">
    <name type="scientific">Glarea lozoyensis (strain ATCC 20868 / MF5171)</name>
    <dbReference type="NCBI Taxonomy" id="1116229"/>
    <lineage>
        <taxon>Eukaryota</taxon>
        <taxon>Fungi</taxon>
        <taxon>Dikarya</taxon>
        <taxon>Ascomycota</taxon>
        <taxon>Pezizomycotina</taxon>
        <taxon>Leotiomycetes</taxon>
        <taxon>Helotiales</taxon>
        <taxon>Helotiaceae</taxon>
        <taxon>Glarea</taxon>
    </lineage>
</organism>
<feature type="chain" id="PRO_5004508147" description="Metalloproteases (Zincins), catalytic" evidence="2">
    <location>
        <begin position="22"/>
        <end position="464"/>
    </location>
</feature>
<feature type="region of interest" description="Disordered" evidence="1">
    <location>
        <begin position="296"/>
        <end position="327"/>
    </location>
</feature>
<dbReference type="eggNOG" id="ENOG502SU9A">
    <property type="taxonomic scope" value="Eukaryota"/>
</dbReference>